<evidence type="ECO:0000313" key="3">
    <source>
        <dbReference type="Proteomes" id="UP000031668"/>
    </source>
</evidence>
<accession>A0A0C2MN31</accession>
<keyword evidence="3" id="KW-1185">Reference proteome</keyword>
<evidence type="ECO:0000256" key="1">
    <source>
        <dbReference type="SAM" id="SignalP"/>
    </source>
</evidence>
<dbReference type="Proteomes" id="UP000031668">
    <property type="component" value="Unassembled WGS sequence"/>
</dbReference>
<keyword evidence="1" id="KW-0732">Signal</keyword>
<sequence>MARHVTYALLIYQLKTVLTIVSKNPCWDHEDCKSCISHPLCVWVTKMDDYLYSPATRNGTHHCVLRQHSTQFKSEDIYDPEPSFEPRRMFHWAGLIFEPDNVVIRAKAGAQVEFELSVKPVQAKILNIYFLIHRTMALKNILAIISDNLDEIVQGLEKNF</sequence>
<organism evidence="2 3">
    <name type="scientific">Thelohanellus kitauei</name>
    <name type="common">Myxosporean</name>
    <dbReference type="NCBI Taxonomy" id="669202"/>
    <lineage>
        <taxon>Eukaryota</taxon>
        <taxon>Metazoa</taxon>
        <taxon>Cnidaria</taxon>
        <taxon>Myxozoa</taxon>
        <taxon>Myxosporea</taxon>
        <taxon>Bivalvulida</taxon>
        <taxon>Platysporina</taxon>
        <taxon>Myxobolidae</taxon>
        <taxon>Thelohanellus</taxon>
    </lineage>
</organism>
<proteinExistence type="predicted"/>
<dbReference type="AlphaFoldDB" id="A0A0C2MN31"/>
<comment type="caution">
    <text evidence="2">The sequence shown here is derived from an EMBL/GenBank/DDBJ whole genome shotgun (WGS) entry which is preliminary data.</text>
</comment>
<dbReference type="EMBL" id="JWZT01004803">
    <property type="protein sequence ID" value="KII63041.1"/>
    <property type="molecule type" value="Genomic_DNA"/>
</dbReference>
<feature type="signal peptide" evidence="1">
    <location>
        <begin position="1"/>
        <end position="19"/>
    </location>
</feature>
<feature type="chain" id="PRO_5002164437" evidence="1">
    <location>
        <begin position="20"/>
        <end position="160"/>
    </location>
</feature>
<evidence type="ECO:0000313" key="2">
    <source>
        <dbReference type="EMBL" id="KII63041.1"/>
    </source>
</evidence>
<protein>
    <submittedName>
        <fullName evidence="2">Uncharacterized protein</fullName>
    </submittedName>
</protein>
<name>A0A0C2MN31_THEKT</name>
<gene>
    <name evidence="2" type="ORF">RF11_15488</name>
</gene>
<reference evidence="2 3" key="1">
    <citation type="journal article" date="2014" name="Genome Biol. Evol.">
        <title>The genome of the myxosporean Thelohanellus kitauei shows adaptations to nutrient acquisition within its fish host.</title>
        <authorList>
            <person name="Yang Y."/>
            <person name="Xiong J."/>
            <person name="Zhou Z."/>
            <person name="Huo F."/>
            <person name="Miao W."/>
            <person name="Ran C."/>
            <person name="Liu Y."/>
            <person name="Zhang J."/>
            <person name="Feng J."/>
            <person name="Wang M."/>
            <person name="Wang M."/>
            <person name="Wang L."/>
            <person name="Yao B."/>
        </authorList>
    </citation>
    <scope>NUCLEOTIDE SEQUENCE [LARGE SCALE GENOMIC DNA]</scope>
    <source>
        <strain evidence="2">Wuqing</strain>
    </source>
</reference>